<comment type="caution">
    <text evidence="2">The sequence shown here is derived from an EMBL/GenBank/DDBJ whole genome shotgun (WGS) entry which is preliminary data.</text>
</comment>
<dbReference type="Proteomes" id="UP000791440">
    <property type="component" value="Unassembled WGS sequence"/>
</dbReference>
<accession>A0A921ZPX1</accession>
<evidence type="ECO:0000313" key="2">
    <source>
        <dbReference type="EMBL" id="KAG6462030.1"/>
    </source>
</evidence>
<evidence type="ECO:0000256" key="1">
    <source>
        <dbReference type="SAM" id="Coils"/>
    </source>
</evidence>
<organism evidence="2 3">
    <name type="scientific">Manduca sexta</name>
    <name type="common">Tobacco hawkmoth</name>
    <name type="synonym">Tobacco hornworm</name>
    <dbReference type="NCBI Taxonomy" id="7130"/>
    <lineage>
        <taxon>Eukaryota</taxon>
        <taxon>Metazoa</taxon>
        <taxon>Ecdysozoa</taxon>
        <taxon>Arthropoda</taxon>
        <taxon>Hexapoda</taxon>
        <taxon>Insecta</taxon>
        <taxon>Pterygota</taxon>
        <taxon>Neoptera</taxon>
        <taxon>Endopterygota</taxon>
        <taxon>Lepidoptera</taxon>
        <taxon>Glossata</taxon>
        <taxon>Ditrysia</taxon>
        <taxon>Bombycoidea</taxon>
        <taxon>Sphingidae</taxon>
        <taxon>Sphinginae</taxon>
        <taxon>Sphingini</taxon>
        <taxon>Manduca</taxon>
    </lineage>
</organism>
<reference evidence="2" key="1">
    <citation type="journal article" date="2016" name="Insect Biochem. Mol. Biol.">
        <title>Multifaceted biological insights from a draft genome sequence of the tobacco hornworm moth, Manduca sexta.</title>
        <authorList>
            <person name="Kanost M.R."/>
            <person name="Arrese E.L."/>
            <person name="Cao X."/>
            <person name="Chen Y.R."/>
            <person name="Chellapilla S."/>
            <person name="Goldsmith M.R."/>
            <person name="Grosse-Wilde E."/>
            <person name="Heckel D.G."/>
            <person name="Herndon N."/>
            <person name="Jiang H."/>
            <person name="Papanicolaou A."/>
            <person name="Qu J."/>
            <person name="Soulages J.L."/>
            <person name="Vogel H."/>
            <person name="Walters J."/>
            <person name="Waterhouse R.M."/>
            <person name="Ahn S.J."/>
            <person name="Almeida F.C."/>
            <person name="An C."/>
            <person name="Aqrawi P."/>
            <person name="Bretschneider A."/>
            <person name="Bryant W.B."/>
            <person name="Bucks S."/>
            <person name="Chao H."/>
            <person name="Chevignon G."/>
            <person name="Christen J.M."/>
            <person name="Clarke D.F."/>
            <person name="Dittmer N.T."/>
            <person name="Ferguson L.C.F."/>
            <person name="Garavelou S."/>
            <person name="Gordon K.H.J."/>
            <person name="Gunaratna R.T."/>
            <person name="Han Y."/>
            <person name="Hauser F."/>
            <person name="He Y."/>
            <person name="Heidel-Fischer H."/>
            <person name="Hirsh A."/>
            <person name="Hu Y."/>
            <person name="Jiang H."/>
            <person name="Kalra D."/>
            <person name="Klinner C."/>
            <person name="Konig C."/>
            <person name="Kovar C."/>
            <person name="Kroll A.R."/>
            <person name="Kuwar S.S."/>
            <person name="Lee S.L."/>
            <person name="Lehman R."/>
            <person name="Li K."/>
            <person name="Li Z."/>
            <person name="Liang H."/>
            <person name="Lovelace S."/>
            <person name="Lu Z."/>
            <person name="Mansfield J.H."/>
            <person name="McCulloch K.J."/>
            <person name="Mathew T."/>
            <person name="Morton B."/>
            <person name="Muzny D.M."/>
            <person name="Neunemann D."/>
            <person name="Ongeri F."/>
            <person name="Pauchet Y."/>
            <person name="Pu L.L."/>
            <person name="Pyrousis I."/>
            <person name="Rao X.J."/>
            <person name="Redding A."/>
            <person name="Roesel C."/>
            <person name="Sanchez-Gracia A."/>
            <person name="Schaack S."/>
            <person name="Shukla A."/>
            <person name="Tetreau G."/>
            <person name="Wang Y."/>
            <person name="Xiong G.H."/>
            <person name="Traut W."/>
            <person name="Walsh T.K."/>
            <person name="Worley K.C."/>
            <person name="Wu D."/>
            <person name="Wu W."/>
            <person name="Wu Y.Q."/>
            <person name="Zhang X."/>
            <person name="Zou Z."/>
            <person name="Zucker H."/>
            <person name="Briscoe A.D."/>
            <person name="Burmester T."/>
            <person name="Clem R.J."/>
            <person name="Feyereisen R."/>
            <person name="Grimmelikhuijzen C.J.P."/>
            <person name="Hamodrakas S.J."/>
            <person name="Hansson B.S."/>
            <person name="Huguet E."/>
            <person name="Jermiin L.S."/>
            <person name="Lan Q."/>
            <person name="Lehman H.K."/>
            <person name="Lorenzen M."/>
            <person name="Merzendorfer H."/>
            <person name="Michalopoulos I."/>
            <person name="Morton D.B."/>
            <person name="Muthukrishnan S."/>
            <person name="Oakeshott J.G."/>
            <person name="Palmer W."/>
            <person name="Park Y."/>
            <person name="Passarelli A.L."/>
            <person name="Rozas J."/>
            <person name="Schwartz L.M."/>
            <person name="Smith W."/>
            <person name="Southgate A."/>
            <person name="Vilcinskas A."/>
            <person name="Vogt R."/>
            <person name="Wang P."/>
            <person name="Werren J."/>
            <person name="Yu X.Q."/>
            <person name="Zhou J.J."/>
            <person name="Brown S.J."/>
            <person name="Scherer S.E."/>
            <person name="Richards S."/>
            <person name="Blissard G.W."/>
        </authorList>
    </citation>
    <scope>NUCLEOTIDE SEQUENCE</scope>
</reference>
<gene>
    <name evidence="2" type="ORF">O3G_MSEX013016</name>
</gene>
<keyword evidence="1" id="KW-0175">Coiled coil</keyword>
<evidence type="ECO:0000313" key="3">
    <source>
        <dbReference type="Proteomes" id="UP000791440"/>
    </source>
</evidence>
<reference evidence="2" key="2">
    <citation type="submission" date="2020-12" db="EMBL/GenBank/DDBJ databases">
        <authorList>
            <person name="Kanost M."/>
        </authorList>
    </citation>
    <scope>NUCLEOTIDE SEQUENCE</scope>
</reference>
<feature type="coiled-coil region" evidence="1">
    <location>
        <begin position="7"/>
        <end position="41"/>
    </location>
</feature>
<keyword evidence="3" id="KW-1185">Reference proteome</keyword>
<protein>
    <submittedName>
        <fullName evidence="2">Uncharacterized protein</fullName>
    </submittedName>
</protein>
<sequence length="190" mass="21634">MNIFQELRCREEELTRAQLQQRLLEQNLAQKERELEMREIDLAARELHILIFASNMSHNQPPQPNKRKGKFSKIKLLKKDTISSPLDFRHTLTVRPTEDESSVKQLVAVAKDTPPGSPAIMRAIALPADGVKGKTWGPSTPEPEPDALYGAVFDERTRRKPAALQLLHHLRLHSRAHDLASDTKRLLTDE</sequence>
<dbReference type="EMBL" id="JH668804">
    <property type="protein sequence ID" value="KAG6462030.1"/>
    <property type="molecule type" value="Genomic_DNA"/>
</dbReference>
<proteinExistence type="predicted"/>
<dbReference type="AlphaFoldDB" id="A0A921ZPX1"/>
<name>A0A921ZPX1_MANSE</name>